<dbReference type="RefSeq" id="XP_026193286.1">
    <property type="nucleotide sequence ID" value="XM_026337501.1"/>
</dbReference>
<sequence>MTSETCPPSGSAACTCVRPSSAADSTGLRASAAASRAAAAALRRREAASSASFAAASSSSASRSCFASCASEKSSWPDSDPIEECVSEAPDGGLEALPGLRDGSSDCSMSVGFGLKAEGRSRSTALDASPESVVSSGLLSCSAMDLAISADRVASAAALSRASAVSTARAAASSMSSANAILPSSSSRSSLGS</sequence>
<evidence type="ECO:0000313" key="3">
    <source>
        <dbReference type="RefSeq" id="XP_026193286.1"/>
    </source>
</evidence>
<name>A0A6P6RZC2_9EIME</name>
<accession>A0A6P6RZC2</accession>
<proteinExistence type="predicted"/>
<feature type="region of interest" description="Disordered" evidence="1">
    <location>
        <begin position="173"/>
        <end position="193"/>
    </location>
</feature>
<dbReference type="Proteomes" id="UP000515125">
    <property type="component" value="Unplaced"/>
</dbReference>
<evidence type="ECO:0000256" key="1">
    <source>
        <dbReference type="SAM" id="MobiDB-lite"/>
    </source>
</evidence>
<protein>
    <submittedName>
        <fullName evidence="3">Uncharacterized protein LOC113147322</fullName>
    </submittedName>
</protein>
<keyword evidence="2" id="KW-1185">Reference proteome</keyword>
<dbReference type="GeneID" id="113147322"/>
<gene>
    <name evidence="3" type="primary">LOC113147322</name>
</gene>
<dbReference type="AlphaFoldDB" id="A0A6P6RZC2"/>
<reference evidence="3" key="1">
    <citation type="submission" date="2025-08" db="UniProtKB">
        <authorList>
            <consortium name="RefSeq"/>
        </authorList>
    </citation>
    <scope>IDENTIFICATION</scope>
</reference>
<organism evidence="2 3">
    <name type="scientific">Cyclospora cayetanensis</name>
    <dbReference type="NCBI Taxonomy" id="88456"/>
    <lineage>
        <taxon>Eukaryota</taxon>
        <taxon>Sar</taxon>
        <taxon>Alveolata</taxon>
        <taxon>Apicomplexa</taxon>
        <taxon>Conoidasida</taxon>
        <taxon>Coccidia</taxon>
        <taxon>Eucoccidiorida</taxon>
        <taxon>Eimeriorina</taxon>
        <taxon>Eimeriidae</taxon>
        <taxon>Cyclospora</taxon>
    </lineage>
</organism>
<evidence type="ECO:0000313" key="2">
    <source>
        <dbReference type="Proteomes" id="UP000515125"/>
    </source>
</evidence>